<dbReference type="Pfam" id="PF00756">
    <property type="entry name" value="Esterase"/>
    <property type="match status" value="1"/>
</dbReference>
<evidence type="ECO:0000313" key="2">
    <source>
        <dbReference type="Proteomes" id="UP000588491"/>
    </source>
</evidence>
<comment type="caution">
    <text evidence="1">The sequence shown here is derived from an EMBL/GenBank/DDBJ whole genome shotgun (WGS) entry which is preliminary data.</text>
</comment>
<dbReference type="InterPro" id="IPR000801">
    <property type="entry name" value="Esterase-like"/>
</dbReference>
<dbReference type="PANTHER" id="PTHR48098:SF3">
    <property type="entry name" value="IRON(III) ENTEROBACTIN ESTERASE"/>
    <property type="match status" value="1"/>
</dbReference>
<keyword evidence="1" id="KW-0378">Hydrolase</keyword>
<dbReference type="AlphaFoldDB" id="A0A7Y0K6E8"/>
<accession>A0A7Y0K6E8</accession>
<dbReference type="EMBL" id="JABBPK010000001">
    <property type="protein sequence ID" value="NMO76647.1"/>
    <property type="molecule type" value="Genomic_DNA"/>
</dbReference>
<evidence type="ECO:0000313" key="1">
    <source>
        <dbReference type="EMBL" id="NMO76647.1"/>
    </source>
</evidence>
<reference evidence="1 2" key="1">
    <citation type="submission" date="2020-04" db="EMBL/GenBank/DDBJ databases">
        <title>Bacillus sp. UniB3 isolated from commercial digestive syrup.</title>
        <authorList>
            <person name="Thorat V."/>
            <person name="Kirdat K."/>
            <person name="Tiwarekar B."/>
            <person name="Yadav A."/>
        </authorList>
    </citation>
    <scope>NUCLEOTIDE SEQUENCE [LARGE SCALE GENOMIC DNA]</scope>
    <source>
        <strain evidence="1 2">UniB3</strain>
    </source>
</reference>
<keyword evidence="2" id="KW-1185">Reference proteome</keyword>
<dbReference type="RefSeq" id="WP_169188067.1">
    <property type="nucleotide sequence ID" value="NZ_JABBPK010000001.1"/>
</dbReference>
<sequence>MEGKLVEAHIQTRSLSIYMPPSYNNSVRNYPVIYVQDGGSLFHSVLSELEELFSFGLVEEVMIVGIEPMDRLDEYTPWFSPSISSAFPPFKGEGREYLTFISQNIKPYIDRHFRTKTDRQHTGMMGASLGGLISVYAMYEFADYFSKFGIISPSLWYPNILSFVQKNKVGKENRVFLYVGEEEGKRKNNIQREMVNNVLVANKIFLRKLSKDNYQFVLGKNADHQKKYFVHQFLNGVKWLYPK</sequence>
<dbReference type="SUPFAM" id="SSF53474">
    <property type="entry name" value="alpha/beta-Hydrolases"/>
    <property type="match status" value="1"/>
</dbReference>
<dbReference type="Gene3D" id="3.40.50.1820">
    <property type="entry name" value="alpha/beta hydrolase"/>
    <property type="match status" value="1"/>
</dbReference>
<dbReference type="InterPro" id="IPR029058">
    <property type="entry name" value="AB_hydrolase_fold"/>
</dbReference>
<protein>
    <submittedName>
        <fullName evidence="1">Alpha/beta hydrolase</fullName>
    </submittedName>
</protein>
<name>A0A7Y0K6E8_9BACI</name>
<dbReference type="InterPro" id="IPR050583">
    <property type="entry name" value="Mycobacterial_A85_antigen"/>
</dbReference>
<organism evidence="1 2">
    <name type="scientific">Niallia alba</name>
    <dbReference type="NCBI Taxonomy" id="2729105"/>
    <lineage>
        <taxon>Bacteria</taxon>
        <taxon>Bacillati</taxon>
        <taxon>Bacillota</taxon>
        <taxon>Bacilli</taxon>
        <taxon>Bacillales</taxon>
        <taxon>Bacillaceae</taxon>
        <taxon>Niallia</taxon>
    </lineage>
</organism>
<gene>
    <name evidence="1" type="ORF">HHU08_06550</name>
</gene>
<proteinExistence type="predicted"/>
<dbReference type="Proteomes" id="UP000588491">
    <property type="component" value="Unassembled WGS sequence"/>
</dbReference>
<dbReference type="GO" id="GO:0016787">
    <property type="term" value="F:hydrolase activity"/>
    <property type="evidence" value="ECO:0007669"/>
    <property type="project" value="UniProtKB-KW"/>
</dbReference>
<dbReference type="PANTHER" id="PTHR48098">
    <property type="entry name" value="ENTEROCHELIN ESTERASE-RELATED"/>
    <property type="match status" value="1"/>
</dbReference>